<dbReference type="Proteomes" id="UP000054097">
    <property type="component" value="Unassembled WGS sequence"/>
</dbReference>
<dbReference type="EMBL" id="KN824391">
    <property type="protein sequence ID" value="KIM21156.1"/>
    <property type="molecule type" value="Genomic_DNA"/>
</dbReference>
<dbReference type="InterPro" id="IPR001806">
    <property type="entry name" value="Small_GTPase"/>
</dbReference>
<gene>
    <name evidence="3" type="ORF">M408DRAFT_110823</name>
</gene>
<sequence length="227" mass="24582">MHHYYTSSGSTFQSARVAGRAFDGASMQLPRRKVVFIGDLGAGKATLIGTLANTDNLSHPLLPVEHDLCTFSIEVDGRSVIIELWNTIADDEPDRARSRLLGYHSSAVVVLCLAIDAPQSLQTTREKWYPEILHFTSGIPLLLVGCKSDIRERSGVPGRPGQGKSIGLITPNQGSDLALEVGALAYLECSVIRSESIAVIRETLGRVALSWDPAASNELEKRQCTVV</sequence>
<dbReference type="SMART" id="SM00174">
    <property type="entry name" value="RHO"/>
    <property type="match status" value="1"/>
</dbReference>
<dbReference type="GO" id="GO:0005525">
    <property type="term" value="F:GTP binding"/>
    <property type="evidence" value="ECO:0007669"/>
    <property type="project" value="UniProtKB-KW"/>
</dbReference>
<evidence type="ECO:0000313" key="3">
    <source>
        <dbReference type="EMBL" id="KIM21156.1"/>
    </source>
</evidence>
<dbReference type="GO" id="GO:0003924">
    <property type="term" value="F:GTPase activity"/>
    <property type="evidence" value="ECO:0007669"/>
    <property type="project" value="InterPro"/>
</dbReference>
<dbReference type="AlphaFoldDB" id="A0A0C3APL1"/>
<dbReference type="Pfam" id="PF00071">
    <property type="entry name" value="Ras"/>
    <property type="match status" value="1"/>
</dbReference>
<dbReference type="GO" id="GO:0007264">
    <property type="term" value="P:small GTPase-mediated signal transduction"/>
    <property type="evidence" value="ECO:0007669"/>
    <property type="project" value="InterPro"/>
</dbReference>
<dbReference type="HOGENOM" id="CLU_041217_21_2_1"/>
<dbReference type="SMART" id="SM00175">
    <property type="entry name" value="RAB"/>
    <property type="match status" value="1"/>
</dbReference>
<dbReference type="OrthoDB" id="5976022at2759"/>
<keyword evidence="4" id="KW-1185">Reference proteome</keyword>
<accession>A0A0C3APL1</accession>
<dbReference type="InterPro" id="IPR003578">
    <property type="entry name" value="Small_GTPase_Rho"/>
</dbReference>
<dbReference type="STRING" id="933852.A0A0C3APL1"/>
<evidence type="ECO:0000256" key="1">
    <source>
        <dbReference type="ARBA" id="ARBA00022741"/>
    </source>
</evidence>
<protein>
    <submittedName>
        <fullName evidence="3">Uncharacterized protein</fullName>
    </submittedName>
</protein>
<dbReference type="PROSITE" id="PS51420">
    <property type="entry name" value="RHO"/>
    <property type="match status" value="1"/>
</dbReference>
<dbReference type="InterPro" id="IPR027417">
    <property type="entry name" value="P-loop_NTPase"/>
</dbReference>
<name>A0A0C3APL1_SERVB</name>
<dbReference type="PANTHER" id="PTHR24072">
    <property type="entry name" value="RHO FAMILY GTPASE"/>
    <property type="match status" value="1"/>
</dbReference>
<evidence type="ECO:0000313" key="4">
    <source>
        <dbReference type="Proteomes" id="UP000054097"/>
    </source>
</evidence>
<keyword evidence="1" id="KW-0547">Nucleotide-binding</keyword>
<keyword evidence="2" id="KW-0342">GTP-binding</keyword>
<dbReference type="Gene3D" id="3.40.50.300">
    <property type="entry name" value="P-loop containing nucleotide triphosphate hydrolases"/>
    <property type="match status" value="1"/>
</dbReference>
<reference evidence="4" key="2">
    <citation type="submission" date="2015-01" db="EMBL/GenBank/DDBJ databases">
        <title>Evolutionary Origins and Diversification of the Mycorrhizal Mutualists.</title>
        <authorList>
            <consortium name="DOE Joint Genome Institute"/>
            <consortium name="Mycorrhizal Genomics Consortium"/>
            <person name="Kohler A."/>
            <person name="Kuo A."/>
            <person name="Nagy L.G."/>
            <person name="Floudas D."/>
            <person name="Copeland A."/>
            <person name="Barry K.W."/>
            <person name="Cichocki N."/>
            <person name="Veneault-Fourrey C."/>
            <person name="LaButti K."/>
            <person name="Lindquist E.A."/>
            <person name="Lipzen A."/>
            <person name="Lundell T."/>
            <person name="Morin E."/>
            <person name="Murat C."/>
            <person name="Riley R."/>
            <person name="Ohm R."/>
            <person name="Sun H."/>
            <person name="Tunlid A."/>
            <person name="Henrissat B."/>
            <person name="Grigoriev I.V."/>
            <person name="Hibbett D.S."/>
            <person name="Martin F."/>
        </authorList>
    </citation>
    <scope>NUCLEOTIDE SEQUENCE [LARGE SCALE GENOMIC DNA]</scope>
    <source>
        <strain evidence="4">MAFF 305830</strain>
    </source>
</reference>
<proteinExistence type="predicted"/>
<dbReference type="SUPFAM" id="SSF52540">
    <property type="entry name" value="P-loop containing nucleoside triphosphate hydrolases"/>
    <property type="match status" value="1"/>
</dbReference>
<evidence type="ECO:0000256" key="2">
    <source>
        <dbReference type="ARBA" id="ARBA00023134"/>
    </source>
</evidence>
<dbReference type="PRINTS" id="PR00449">
    <property type="entry name" value="RASTRNSFRMNG"/>
</dbReference>
<organism evidence="3 4">
    <name type="scientific">Serendipita vermifera MAFF 305830</name>
    <dbReference type="NCBI Taxonomy" id="933852"/>
    <lineage>
        <taxon>Eukaryota</taxon>
        <taxon>Fungi</taxon>
        <taxon>Dikarya</taxon>
        <taxon>Basidiomycota</taxon>
        <taxon>Agaricomycotina</taxon>
        <taxon>Agaricomycetes</taxon>
        <taxon>Sebacinales</taxon>
        <taxon>Serendipitaceae</taxon>
        <taxon>Serendipita</taxon>
    </lineage>
</organism>
<reference evidence="3 4" key="1">
    <citation type="submission" date="2014-04" db="EMBL/GenBank/DDBJ databases">
        <authorList>
            <consortium name="DOE Joint Genome Institute"/>
            <person name="Kuo A."/>
            <person name="Zuccaro A."/>
            <person name="Kohler A."/>
            <person name="Nagy L.G."/>
            <person name="Floudas D."/>
            <person name="Copeland A."/>
            <person name="Barry K.W."/>
            <person name="Cichocki N."/>
            <person name="Veneault-Fourrey C."/>
            <person name="LaButti K."/>
            <person name="Lindquist E.A."/>
            <person name="Lipzen A."/>
            <person name="Lundell T."/>
            <person name="Morin E."/>
            <person name="Murat C."/>
            <person name="Sun H."/>
            <person name="Tunlid A."/>
            <person name="Henrissat B."/>
            <person name="Grigoriev I.V."/>
            <person name="Hibbett D.S."/>
            <person name="Martin F."/>
            <person name="Nordberg H.P."/>
            <person name="Cantor M.N."/>
            <person name="Hua S.X."/>
        </authorList>
    </citation>
    <scope>NUCLEOTIDE SEQUENCE [LARGE SCALE GENOMIC DNA]</scope>
    <source>
        <strain evidence="3 4">MAFF 305830</strain>
    </source>
</reference>